<dbReference type="AlphaFoldDB" id="A0A1H8FH00"/>
<organism evidence="1 2">
    <name type="scientific">Cryobacterium luteum</name>
    <dbReference type="NCBI Taxonomy" id="1424661"/>
    <lineage>
        <taxon>Bacteria</taxon>
        <taxon>Bacillati</taxon>
        <taxon>Actinomycetota</taxon>
        <taxon>Actinomycetes</taxon>
        <taxon>Micrococcales</taxon>
        <taxon>Microbacteriaceae</taxon>
        <taxon>Cryobacterium</taxon>
    </lineage>
</organism>
<proteinExistence type="predicted"/>
<dbReference type="RefSeq" id="WP_092109250.1">
    <property type="nucleotide sequence ID" value="NZ_FOCN01000006.1"/>
</dbReference>
<gene>
    <name evidence="1" type="ORF">E3O10_03590</name>
</gene>
<dbReference type="STRING" id="1424661.SAMN05216281_10636"/>
<accession>A0A1H8FH00</accession>
<sequence>MHATLTPTTRRIPISLWVSVALFLLYSVLGVSVCLAVGDDARYLSALLTASPLMFLGMIVCVIDIVRTRKRGGAEQPYIRLQWVGLALMAAAMPLWLAIAVAVASLP</sequence>
<reference evidence="1 2" key="1">
    <citation type="submission" date="2019-03" db="EMBL/GenBank/DDBJ databases">
        <title>Genomics of glacier-inhabiting Cryobacterium strains.</title>
        <authorList>
            <person name="Liu Q."/>
            <person name="Xin Y.-H."/>
        </authorList>
    </citation>
    <scope>NUCLEOTIDE SEQUENCE [LARGE SCALE GENOMIC DNA]</scope>
    <source>
        <strain evidence="1 2">Hh15</strain>
    </source>
</reference>
<dbReference type="EMBL" id="SOFF01000012">
    <property type="protein sequence ID" value="TFB93363.1"/>
    <property type="molecule type" value="Genomic_DNA"/>
</dbReference>
<keyword evidence="2" id="KW-1185">Reference proteome</keyword>
<name>A0A1H8FH00_9MICO</name>
<protein>
    <submittedName>
        <fullName evidence="1">Uncharacterized protein</fullName>
    </submittedName>
</protein>
<evidence type="ECO:0000313" key="1">
    <source>
        <dbReference type="EMBL" id="TFB93363.1"/>
    </source>
</evidence>
<dbReference type="Proteomes" id="UP000297654">
    <property type="component" value="Unassembled WGS sequence"/>
</dbReference>
<evidence type="ECO:0000313" key="2">
    <source>
        <dbReference type="Proteomes" id="UP000297654"/>
    </source>
</evidence>
<dbReference type="OrthoDB" id="5124881at2"/>
<comment type="caution">
    <text evidence="1">The sequence shown here is derived from an EMBL/GenBank/DDBJ whole genome shotgun (WGS) entry which is preliminary data.</text>
</comment>